<dbReference type="EMBL" id="BSXS01016179">
    <property type="protein sequence ID" value="GMF07395.1"/>
    <property type="molecule type" value="Genomic_DNA"/>
</dbReference>
<evidence type="ECO:0000313" key="2">
    <source>
        <dbReference type="Proteomes" id="UP001165064"/>
    </source>
</evidence>
<gene>
    <name evidence="1" type="ORF">Amon02_001288400</name>
</gene>
<organism evidence="1 2">
    <name type="scientific">Ambrosiozyma monospora</name>
    <name type="common">Yeast</name>
    <name type="synonym">Endomycopsis monosporus</name>
    <dbReference type="NCBI Taxonomy" id="43982"/>
    <lineage>
        <taxon>Eukaryota</taxon>
        <taxon>Fungi</taxon>
        <taxon>Dikarya</taxon>
        <taxon>Ascomycota</taxon>
        <taxon>Saccharomycotina</taxon>
        <taxon>Pichiomycetes</taxon>
        <taxon>Pichiales</taxon>
        <taxon>Pichiaceae</taxon>
        <taxon>Ambrosiozyma</taxon>
    </lineage>
</organism>
<accession>A0ACB5UC36</accession>
<dbReference type="Proteomes" id="UP001165064">
    <property type="component" value="Unassembled WGS sequence"/>
</dbReference>
<evidence type="ECO:0000313" key="1">
    <source>
        <dbReference type="EMBL" id="GMF07395.1"/>
    </source>
</evidence>
<name>A0ACB5UC36_AMBMO</name>
<reference evidence="1" key="1">
    <citation type="submission" date="2023-04" db="EMBL/GenBank/DDBJ databases">
        <title>Ambrosiozyma monospora NBRC 10751.</title>
        <authorList>
            <person name="Ichikawa N."/>
            <person name="Sato H."/>
            <person name="Tonouchi N."/>
        </authorList>
    </citation>
    <scope>NUCLEOTIDE SEQUENCE</scope>
    <source>
        <strain evidence="1">NBRC 10751</strain>
    </source>
</reference>
<protein>
    <submittedName>
        <fullName evidence="1">Unnamed protein product</fullName>
    </submittedName>
</protein>
<comment type="caution">
    <text evidence="1">The sequence shown here is derived from an EMBL/GenBank/DDBJ whole genome shotgun (WGS) entry which is preliminary data.</text>
</comment>
<proteinExistence type="predicted"/>
<keyword evidence="2" id="KW-1185">Reference proteome</keyword>
<sequence>MLNAFKRCYSTAQIAPQLVKTKTLSNGTRLIVDETPSYFSAIGMYVDAGSRYESRYDLTGCSHIMDKMAFKSTESFSNSEMLKKLNHLGGNFMCSSSRETMIYQASVFNNDTETMFKLLSETVAKPKLAQEELDDVLNNTSYELNEIWLQSDLILPELFQQVAYNHTNLGNPLLCPADELGNITREKLLKQKN</sequence>